<gene>
    <name evidence="2" type="ORF">QVD17_18364</name>
</gene>
<proteinExistence type="predicted"/>
<organism evidence="2 3">
    <name type="scientific">Tagetes erecta</name>
    <name type="common">African marigold</name>
    <dbReference type="NCBI Taxonomy" id="13708"/>
    <lineage>
        <taxon>Eukaryota</taxon>
        <taxon>Viridiplantae</taxon>
        <taxon>Streptophyta</taxon>
        <taxon>Embryophyta</taxon>
        <taxon>Tracheophyta</taxon>
        <taxon>Spermatophyta</taxon>
        <taxon>Magnoliopsida</taxon>
        <taxon>eudicotyledons</taxon>
        <taxon>Gunneridae</taxon>
        <taxon>Pentapetalae</taxon>
        <taxon>asterids</taxon>
        <taxon>campanulids</taxon>
        <taxon>Asterales</taxon>
        <taxon>Asteraceae</taxon>
        <taxon>Asteroideae</taxon>
        <taxon>Heliantheae alliance</taxon>
        <taxon>Tageteae</taxon>
        <taxon>Tagetes</taxon>
    </lineage>
</organism>
<protein>
    <recommendedName>
        <fullName evidence="1">Reverse transcriptase zinc-binding domain-containing protein</fullName>
    </recommendedName>
</protein>
<dbReference type="InterPro" id="IPR026960">
    <property type="entry name" value="RVT-Znf"/>
</dbReference>
<reference evidence="2" key="1">
    <citation type="journal article" date="2023" name="bioRxiv">
        <title>Improved chromosome-level genome assembly for marigold (Tagetes erecta).</title>
        <authorList>
            <person name="Jiang F."/>
            <person name="Yuan L."/>
            <person name="Wang S."/>
            <person name="Wang H."/>
            <person name="Xu D."/>
            <person name="Wang A."/>
            <person name="Fan W."/>
        </authorList>
    </citation>
    <scope>NUCLEOTIDE SEQUENCE</scope>
    <source>
        <strain evidence="2">WSJ</strain>
        <tissue evidence="2">Leaf</tissue>
    </source>
</reference>
<evidence type="ECO:0000313" key="2">
    <source>
        <dbReference type="EMBL" id="KAK1423070.1"/>
    </source>
</evidence>
<evidence type="ECO:0000259" key="1">
    <source>
        <dbReference type="Pfam" id="PF13966"/>
    </source>
</evidence>
<accession>A0AAD8KNX8</accession>
<sequence length="134" mass="15311">MKINIFSWKTVLDILLTRVAISQRNIRTTSIMCGLCQAEPETTEHLLTSYMVASRIWHFIGAWVGIRPIFTFSPRDLLTLHDTASIDTTKKKVLNGVIMMASWSLWKARIKAIFKDKPFDVLEPKGNIKSLGYL</sequence>
<evidence type="ECO:0000313" key="3">
    <source>
        <dbReference type="Proteomes" id="UP001229421"/>
    </source>
</evidence>
<keyword evidence="3" id="KW-1185">Reference proteome</keyword>
<feature type="domain" description="Reverse transcriptase zinc-binding" evidence="1">
    <location>
        <begin position="2"/>
        <end position="57"/>
    </location>
</feature>
<name>A0AAD8KNX8_TARER</name>
<dbReference type="Proteomes" id="UP001229421">
    <property type="component" value="Unassembled WGS sequence"/>
</dbReference>
<dbReference type="AlphaFoldDB" id="A0AAD8KNX8"/>
<dbReference type="Pfam" id="PF13966">
    <property type="entry name" value="zf-RVT"/>
    <property type="match status" value="1"/>
</dbReference>
<dbReference type="EMBL" id="JAUHHV010000005">
    <property type="protein sequence ID" value="KAK1423070.1"/>
    <property type="molecule type" value="Genomic_DNA"/>
</dbReference>
<comment type="caution">
    <text evidence="2">The sequence shown here is derived from an EMBL/GenBank/DDBJ whole genome shotgun (WGS) entry which is preliminary data.</text>
</comment>